<name>A0A8S1IPA1_9CHLO</name>
<feature type="domain" description="Glycosyl transferase CAP10" evidence="4">
    <location>
        <begin position="164"/>
        <end position="416"/>
    </location>
</feature>
<sequence length="467" mass="52844">MATLAGLALVHLLATGVMQSGAAPSPWPSHVARGIMARARARFPGGRRHEIANMPSCADYAKGVIEPFTGEYAMYREKVEVEEGGGRDGGGTFFRWEGEIEKDDVERLESCWYCGGTAAFKVVEGRLYVRRSGRGWGELWEKPELEVRYQAAVEMLLMTLHLFAIPNVDFIVNLEDRNYCGMPALTYGPNPGCQKAGFAMPSWSTYINSRGPQQLEAMFECLQTKYPRKGRARRAVWRGSTTGFSSLNTSNYMMNTRVRLAFLGRFNTHLMDAGLSSYVQLNRSDEHVVEVLERDVPLVPRIEMDDFNDFEVIIDLDGNAWSDRFSQLVVFNTPLFKQDSTTSKEYYGHLMRNGTHVVYFKEDLSDFLPRLSTLLARCHTDPRYCNRLVTNMQQFAREHLSHLGVMRATAHALVEVAKRISWTPELDDAYTEIPKNTCCSMNPTFPQELVDRVSPTEMVDSAVAEHL</sequence>
<feature type="chain" id="PRO_5035829753" description="Glycosyl transferase CAP10 domain-containing protein" evidence="3">
    <location>
        <begin position="23"/>
        <end position="467"/>
    </location>
</feature>
<evidence type="ECO:0000313" key="6">
    <source>
        <dbReference type="Proteomes" id="UP000708148"/>
    </source>
</evidence>
<protein>
    <recommendedName>
        <fullName evidence="4">Glycosyl transferase CAP10 domain-containing protein</fullName>
    </recommendedName>
</protein>
<evidence type="ECO:0000313" key="5">
    <source>
        <dbReference type="EMBL" id="CAD7696621.1"/>
    </source>
</evidence>
<dbReference type="PANTHER" id="PTHR12203:SF35">
    <property type="entry name" value="PROTEIN O-GLUCOSYLTRANSFERASE 1"/>
    <property type="match status" value="1"/>
</dbReference>
<dbReference type="Pfam" id="PF05686">
    <property type="entry name" value="Glyco_transf_90"/>
    <property type="match status" value="1"/>
</dbReference>
<reference evidence="5" key="1">
    <citation type="submission" date="2020-12" db="EMBL/GenBank/DDBJ databases">
        <authorList>
            <person name="Iha C."/>
        </authorList>
    </citation>
    <scope>NUCLEOTIDE SEQUENCE</scope>
</reference>
<evidence type="ECO:0000256" key="1">
    <source>
        <dbReference type="ARBA" id="ARBA00010118"/>
    </source>
</evidence>
<dbReference type="OrthoDB" id="202415at2759"/>
<evidence type="ECO:0000259" key="4">
    <source>
        <dbReference type="SMART" id="SM00672"/>
    </source>
</evidence>
<dbReference type="AlphaFoldDB" id="A0A8S1IPA1"/>
<dbReference type="SMART" id="SM00672">
    <property type="entry name" value="CAP10"/>
    <property type="match status" value="1"/>
</dbReference>
<gene>
    <name evidence="5" type="ORF">OSTQU699_LOCUS1982</name>
</gene>
<dbReference type="InterPro" id="IPR006598">
    <property type="entry name" value="CAP10"/>
</dbReference>
<proteinExistence type="inferred from homology"/>
<evidence type="ECO:0000256" key="3">
    <source>
        <dbReference type="SAM" id="SignalP"/>
    </source>
</evidence>
<accession>A0A8S1IPA1</accession>
<organism evidence="5 6">
    <name type="scientific">Ostreobium quekettii</name>
    <dbReference type="NCBI Taxonomy" id="121088"/>
    <lineage>
        <taxon>Eukaryota</taxon>
        <taxon>Viridiplantae</taxon>
        <taxon>Chlorophyta</taxon>
        <taxon>core chlorophytes</taxon>
        <taxon>Ulvophyceae</taxon>
        <taxon>TCBD clade</taxon>
        <taxon>Bryopsidales</taxon>
        <taxon>Ostreobineae</taxon>
        <taxon>Ostreobiaceae</taxon>
        <taxon>Ostreobium</taxon>
    </lineage>
</organism>
<dbReference type="InterPro" id="IPR051091">
    <property type="entry name" value="O-Glucosyltr/Glycosyltrsf_90"/>
</dbReference>
<feature type="signal peptide" evidence="3">
    <location>
        <begin position="1"/>
        <end position="22"/>
    </location>
</feature>
<comment type="caution">
    <text evidence="5">The sequence shown here is derived from an EMBL/GenBank/DDBJ whole genome shotgun (WGS) entry which is preliminary data.</text>
</comment>
<dbReference type="EMBL" id="CAJHUC010000514">
    <property type="protein sequence ID" value="CAD7696621.1"/>
    <property type="molecule type" value="Genomic_DNA"/>
</dbReference>
<dbReference type="PANTHER" id="PTHR12203">
    <property type="entry name" value="KDEL LYS-ASP-GLU-LEU CONTAINING - RELATED"/>
    <property type="match status" value="1"/>
</dbReference>
<keyword evidence="3" id="KW-0732">Signal</keyword>
<dbReference type="GO" id="GO:0016740">
    <property type="term" value="F:transferase activity"/>
    <property type="evidence" value="ECO:0007669"/>
    <property type="project" value="UniProtKB-KW"/>
</dbReference>
<evidence type="ECO:0000256" key="2">
    <source>
        <dbReference type="ARBA" id="ARBA00022679"/>
    </source>
</evidence>
<keyword evidence="2" id="KW-0808">Transferase</keyword>
<dbReference type="Proteomes" id="UP000708148">
    <property type="component" value="Unassembled WGS sequence"/>
</dbReference>
<comment type="similarity">
    <text evidence="1">Belongs to the glycosyltransferase 90 family.</text>
</comment>
<keyword evidence="6" id="KW-1185">Reference proteome</keyword>